<proteinExistence type="predicted"/>
<comment type="caution">
    <text evidence="2">The sequence shown here is derived from an EMBL/GenBank/DDBJ whole genome shotgun (WGS) entry which is preliminary data.</text>
</comment>
<dbReference type="AlphaFoldDB" id="A0A367KMX8"/>
<reference evidence="2 3" key="1">
    <citation type="journal article" date="2018" name="G3 (Bethesda)">
        <title>Phylogenetic and Phylogenomic Definition of Rhizopus Species.</title>
        <authorList>
            <person name="Gryganskyi A.P."/>
            <person name="Golan J."/>
            <person name="Dolatabadi S."/>
            <person name="Mondo S."/>
            <person name="Robb S."/>
            <person name="Idnurm A."/>
            <person name="Muszewska A."/>
            <person name="Steczkiewicz K."/>
            <person name="Masonjones S."/>
            <person name="Liao H.L."/>
            <person name="Gajdeczka M.T."/>
            <person name="Anike F."/>
            <person name="Vuek A."/>
            <person name="Anishchenko I.M."/>
            <person name="Voigt K."/>
            <person name="de Hoog G.S."/>
            <person name="Smith M.E."/>
            <person name="Heitman J."/>
            <person name="Vilgalys R."/>
            <person name="Stajich J.E."/>
        </authorList>
    </citation>
    <scope>NUCLEOTIDE SEQUENCE [LARGE SCALE GENOMIC DNA]</scope>
    <source>
        <strain evidence="2 3">LSU 92-RS-03</strain>
    </source>
</reference>
<accession>A0A367KMX8</accession>
<keyword evidence="1" id="KW-0175">Coiled coil</keyword>
<evidence type="ECO:0000256" key="1">
    <source>
        <dbReference type="SAM" id="Coils"/>
    </source>
</evidence>
<feature type="coiled-coil region" evidence="1">
    <location>
        <begin position="341"/>
        <end position="368"/>
    </location>
</feature>
<organism evidence="2 3">
    <name type="scientific">Rhizopus stolonifer</name>
    <name type="common">Rhizopus nigricans</name>
    <dbReference type="NCBI Taxonomy" id="4846"/>
    <lineage>
        <taxon>Eukaryota</taxon>
        <taxon>Fungi</taxon>
        <taxon>Fungi incertae sedis</taxon>
        <taxon>Mucoromycota</taxon>
        <taxon>Mucoromycotina</taxon>
        <taxon>Mucoromycetes</taxon>
        <taxon>Mucorales</taxon>
        <taxon>Mucorineae</taxon>
        <taxon>Rhizopodaceae</taxon>
        <taxon>Rhizopus</taxon>
    </lineage>
</organism>
<keyword evidence="3" id="KW-1185">Reference proteome</keyword>
<dbReference type="OrthoDB" id="2225424at2759"/>
<dbReference type="EMBL" id="PJQM01000965">
    <property type="protein sequence ID" value="RCI03583.1"/>
    <property type="molecule type" value="Genomic_DNA"/>
</dbReference>
<protein>
    <submittedName>
        <fullName evidence="2">Uncharacterized protein</fullName>
    </submittedName>
</protein>
<sequence>AIAKHEKVESLNYYTNLAAELQKFPVRRRDPHYSKRLADRLRDAKKDYYKTSRELRKREKQISQKIRNTLITTTEDLYSFVDSTYKSLESENNPISDTLCLTRNKLDKKCFDDWSNILKDAAREIRHRIIAIPDPTDYDHYVAVLKEHWNDALIFHDKEAVLTEIAEDTIAKLFNLPTRKESMDKKTDLDSLVMTTLQSVLQDTFEGYSFKNIKNYSQLESMALQGEERNKRTFKRRRITERDYGNRLETILKEVDGIIVPAYNRGELFCQKYLEKMCVQLGHVNEILQNHSEIIKVLANPDDKNLSNNTNALQKNDTLPTVISYIDEECYVSTALGVLINRCTKQNVSEIQEKINHLQEQINNLPNER</sequence>
<dbReference type="Proteomes" id="UP000253551">
    <property type="component" value="Unassembled WGS sequence"/>
</dbReference>
<evidence type="ECO:0000313" key="2">
    <source>
        <dbReference type="EMBL" id="RCI03583.1"/>
    </source>
</evidence>
<gene>
    <name evidence="2" type="ORF">CU098_011274</name>
</gene>
<evidence type="ECO:0000313" key="3">
    <source>
        <dbReference type="Proteomes" id="UP000253551"/>
    </source>
</evidence>
<name>A0A367KMX8_RHIST</name>
<feature type="non-terminal residue" evidence="2">
    <location>
        <position position="1"/>
    </location>
</feature>